<reference evidence="1" key="1">
    <citation type="submission" date="2025-08" db="UniProtKB">
        <authorList>
            <consortium name="Ensembl"/>
        </authorList>
    </citation>
    <scope>IDENTIFICATION</scope>
</reference>
<dbReference type="Proteomes" id="UP000233020">
    <property type="component" value="Unplaced"/>
</dbReference>
<evidence type="ECO:0000313" key="2">
    <source>
        <dbReference type="Proteomes" id="UP000233020"/>
    </source>
</evidence>
<dbReference type="GeneTree" id="ENSGT00530000065235"/>
<keyword evidence="2" id="KW-1185">Reference proteome</keyword>
<dbReference type="Ensembl" id="ENSANAT00000036518.1">
    <property type="protein sequence ID" value="ENSANAP00000018654.1"/>
    <property type="gene ID" value="ENSANAG00000027154.1"/>
</dbReference>
<accession>A0A2K5DCJ2</accession>
<protein>
    <submittedName>
        <fullName evidence="1">Uncharacterized protein</fullName>
    </submittedName>
</protein>
<dbReference type="AlphaFoldDB" id="A0A2K5DCJ2"/>
<dbReference type="InterPro" id="IPR040670">
    <property type="entry name" value="DUF5556"/>
</dbReference>
<reference evidence="1" key="2">
    <citation type="submission" date="2025-09" db="UniProtKB">
        <authorList>
            <consortium name="Ensembl"/>
        </authorList>
    </citation>
    <scope>IDENTIFICATION</scope>
</reference>
<dbReference type="OMA" id="AWISCIT"/>
<organism evidence="1 2">
    <name type="scientific">Aotus nancymaae</name>
    <name type="common">Ma's night monkey</name>
    <dbReference type="NCBI Taxonomy" id="37293"/>
    <lineage>
        <taxon>Eukaryota</taxon>
        <taxon>Metazoa</taxon>
        <taxon>Chordata</taxon>
        <taxon>Craniata</taxon>
        <taxon>Vertebrata</taxon>
        <taxon>Euteleostomi</taxon>
        <taxon>Mammalia</taxon>
        <taxon>Eutheria</taxon>
        <taxon>Euarchontoglires</taxon>
        <taxon>Primates</taxon>
        <taxon>Haplorrhini</taxon>
        <taxon>Platyrrhini</taxon>
        <taxon>Aotidae</taxon>
        <taxon>Aotus</taxon>
    </lineage>
</organism>
<dbReference type="Pfam" id="PF17711">
    <property type="entry name" value="DUF5556"/>
    <property type="match status" value="1"/>
</dbReference>
<proteinExistence type="predicted"/>
<sequence length="167" mass="18003">MELQGAQEDLGISLCSPQRDHETRPGSKAKGKSSICLQGPVWTAGGKLRLRASDHLTEGHRQELGDWNLREDASLLFSKGPFGAAHVFRPCWVQGNAWISSITKCDSKRSLEVASSPSYLTVPCPSPLPVSLCICGSCCLGKSTWGRACQPLLSDPLGVPFPTQTRP</sequence>
<name>A0A2K5DCJ2_AOTNA</name>
<evidence type="ECO:0000313" key="1">
    <source>
        <dbReference type="Ensembl" id="ENSANAP00000018654.1"/>
    </source>
</evidence>